<dbReference type="EMBL" id="LR536450">
    <property type="protein sequence ID" value="VFU07890.1"/>
    <property type="molecule type" value="Genomic_DNA"/>
</dbReference>
<evidence type="ECO:0000313" key="2">
    <source>
        <dbReference type="Proteomes" id="UP000294360"/>
    </source>
</evidence>
<dbReference type="SUPFAM" id="SSF109604">
    <property type="entry name" value="HD-domain/PDEase-like"/>
    <property type="match status" value="1"/>
</dbReference>
<name>A0A4U8YVQ1_METTU</name>
<dbReference type="KEGG" id="mtun:MTUNDRAET4_0997"/>
<proteinExistence type="predicted"/>
<dbReference type="Gene3D" id="1.10.3210.10">
    <property type="entry name" value="Hypothetical protein af1432"/>
    <property type="match status" value="1"/>
</dbReference>
<protein>
    <recommendedName>
        <fullName evidence="3">Phosphohydrolase</fullName>
    </recommendedName>
</protein>
<evidence type="ECO:0000313" key="1">
    <source>
        <dbReference type="EMBL" id="VFU07890.1"/>
    </source>
</evidence>
<sequence length="197" mass="21711">MQTLRGRMIDMVDPTPAEVDFRELADTLSTVNRYCGAALKPVSVALHTIIAFEAARDEVKPLVLLHDAHEARIGDITTPTKLALCEIAGMYPGGRVLMQQVLYEIARRHDRAIHTAAGLPLPTSAQHDEIKRADIIALRTERRDFLSPCAKAWAPDIEAAAPLRKVYRLRAAFDIADELYALFRAYLPALANASIGA</sequence>
<organism evidence="1 2">
    <name type="scientific">Methylocella tundrae</name>
    <dbReference type="NCBI Taxonomy" id="227605"/>
    <lineage>
        <taxon>Bacteria</taxon>
        <taxon>Pseudomonadati</taxon>
        <taxon>Pseudomonadota</taxon>
        <taxon>Alphaproteobacteria</taxon>
        <taxon>Hyphomicrobiales</taxon>
        <taxon>Beijerinckiaceae</taxon>
        <taxon>Methylocella</taxon>
    </lineage>
</organism>
<dbReference type="Proteomes" id="UP000294360">
    <property type="component" value="Chromosome"/>
</dbReference>
<gene>
    <name evidence="1" type="ORF">MTUNDRAET4_0997</name>
</gene>
<reference evidence="1 2" key="1">
    <citation type="submission" date="2019-03" db="EMBL/GenBank/DDBJ databases">
        <authorList>
            <person name="Kox A.R. M."/>
        </authorList>
    </citation>
    <scope>NUCLEOTIDE SEQUENCE [LARGE SCALE GENOMIC DNA]</scope>
    <source>
        <strain evidence="1">MTUNDRAET4 annotated genome</strain>
    </source>
</reference>
<accession>A0A4U8YVQ1</accession>
<evidence type="ECO:0008006" key="3">
    <source>
        <dbReference type="Google" id="ProtNLM"/>
    </source>
</evidence>
<dbReference type="AlphaFoldDB" id="A0A4U8YVQ1"/>